<reference evidence="2" key="1">
    <citation type="journal article" date="2012" name="PLoS ONE">
        <title>Gene sets for utilization of primary and secondary nutrition supplies in the distal gut of endangered iberian lynx.</title>
        <authorList>
            <person name="Alcaide M."/>
            <person name="Messina E."/>
            <person name="Richter M."/>
            <person name="Bargiela R."/>
            <person name="Peplies J."/>
            <person name="Huws S.A."/>
            <person name="Newbold C.J."/>
            <person name="Golyshin P.N."/>
            <person name="Simon M.A."/>
            <person name="Lopez G."/>
            <person name="Yakimov M.M."/>
            <person name="Ferrer M."/>
        </authorList>
    </citation>
    <scope>NUCLEOTIDE SEQUENCE</scope>
</reference>
<protein>
    <submittedName>
        <fullName evidence="2">Membrane protein</fullName>
    </submittedName>
</protein>
<sequence length="155" mass="17933">MKKMQLFYCAVLVAAALIALLCEYEVLPVEYIGHDAHLLYIIDFYSIVAGFGTTFFALRMFVFQFVARSIQQDNEQRALAAYTKWTGLRLAVFFWTFSTLLLLYYATSYTSNPQYCLLIALVGYVFCWPSLKDFQQLRIKRKDSKKDENNGGIEP</sequence>
<feature type="transmembrane region" description="Helical" evidence="1">
    <location>
        <begin position="88"/>
        <end position="106"/>
    </location>
</feature>
<comment type="caution">
    <text evidence="2">The sequence shown here is derived from an EMBL/GenBank/DDBJ whole genome shotgun (WGS) entry which is preliminary data.</text>
</comment>
<feature type="transmembrane region" description="Helical" evidence="1">
    <location>
        <begin position="112"/>
        <end position="131"/>
    </location>
</feature>
<proteinExistence type="predicted"/>
<keyword evidence="1" id="KW-0812">Transmembrane</keyword>
<accession>J9GPY2</accession>
<name>J9GPY2_9ZZZZ</name>
<evidence type="ECO:0000256" key="1">
    <source>
        <dbReference type="SAM" id="Phobius"/>
    </source>
</evidence>
<dbReference type="AlphaFoldDB" id="J9GPY2"/>
<evidence type="ECO:0000313" key="2">
    <source>
        <dbReference type="EMBL" id="EJX09834.1"/>
    </source>
</evidence>
<dbReference type="EMBL" id="AMCI01000308">
    <property type="protein sequence ID" value="EJX09834.1"/>
    <property type="molecule type" value="Genomic_DNA"/>
</dbReference>
<keyword evidence="1" id="KW-1133">Transmembrane helix</keyword>
<gene>
    <name evidence="2" type="ORF">EVA_02055</name>
</gene>
<feature type="transmembrane region" description="Helical" evidence="1">
    <location>
        <begin position="44"/>
        <end position="67"/>
    </location>
</feature>
<organism evidence="2">
    <name type="scientific">gut metagenome</name>
    <dbReference type="NCBI Taxonomy" id="749906"/>
    <lineage>
        <taxon>unclassified sequences</taxon>
        <taxon>metagenomes</taxon>
        <taxon>organismal metagenomes</taxon>
    </lineage>
</organism>
<keyword evidence="1" id="KW-0472">Membrane</keyword>